<sequence>MERERDGGSEERGAVVGTGEAGEMEQGRPTSEGGDGPPGEAIGGGARRWRDREGAVNRRARGRERGGGGGKGER</sequence>
<protein>
    <recommendedName>
        <fullName evidence="3">Pr1-like protein</fullName>
    </recommendedName>
</protein>
<feature type="compositionally biased region" description="Basic and acidic residues" evidence="1">
    <location>
        <begin position="1"/>
        <end position="13"/>
    </location>
</feature>
<proteinExistence type="predicted"/>
<gene>
    <name evidence="2" type="ORF">Slati_2146300</name>
</gene>
<reference evidence="2" key="2">
    <citation type="journal article" date="2024" name="Plant">
        <title>Genomic evolution and insights into agronomic trait innovations of Sesamum species.</title>
        <authorList>
            <person name="Miao H."/>
            <person name="Wang L."/>
            <person name="Qu L."/>
            <person name="Liu H."/>
            <person name="Sun Y."/>
            <person name="Le M."/>
            <person name="Wang Q."/>
            <person name="Wei S."/>
            <person name="Zheng Y."/>
            <person name="Lin W."/>
            <person name="Duan Y."/>
            <person name="Cao H."/>
            <person name="Xiong S."/>
            <person name="Wang X."/>
            <person name="Wei L."/>
            <person name="Li C."/>
            <person name="Ma Q."/>
            <person name="Ju M."/>
            <person name="Zhao R."/>
            <person name="Li G."/>
            <person name="Mu C."/>
            <person name="Tian Q."/>
            <person name="Mei H."/>
            <person name="Zhang T."/>
            <person name="Gao T."/>
            <person name="Zhang H."/>
        </authorList>
    </citation>
    <scope>NUCLEOTIDE SEQUENCE</scope>
    <source>
        <strain evidence="2">KEN1</strain>
    </source>
</reference>
<comment type="caution">
    <text evidence="2">The sequence shown here is derived from an EMBL/GenBank/DDBJ whole genome shotgun (WGS) entry which is preliminary data.</text>
</comment>
<organism evidence="2">
    <name type="scientific">Sesamum latifolium</name>
    <dbReference type="NCBI Taxonomy" id="2727402"/>
    <lineage>
        <taxon>Eukaryota</taxon>
        <taxon>Viridiplantae</taxon>
        <taxon>Streptophyta</taxon>
        <taxon>Embryophyta</taxon>
        <taxon>Tracheophyta</taxon>
        <taxon>Spermatophyta</taxon>
        <taxon>Magnoliopsida</taxon>
        <taxon>eudicotyledons</taxon>
        <taxon>Gunneridae</taxon>
        <taxon>Pentapetalae</taxon>
        <taxon>asterids</taxon>
        <taxon>lamiids</taxon>
        <taxon>Lamiales</taxon>
        <taxon>Pedaliaceae</taxon>
        <taxon>Sesamum</taxon>
    </lineage>
</organism>
<evidence type="ECO:0000313" key="2">
    <source>
        <dbReference type="EMBL" id="KAL0444236.1"/>
    </source>
</evidence>
<feature type="compositionally biased region" description="Gly residues" evidence="1">
    <location>
        <begin position="33"/>
        <end position="46"/>
    </location>
</feature>
<accession>A0AAW2WWB3</accession>
<reference evidence="2" key="1">
    <citation type="submission" date="2020-06" db="EMBL/GenBank/DDBJ databases">
        <authorList>
            <person name="Li T."/>
            <person name="Hu X."/>
            <person name="Zhang T."/>
            <person name="Song X."/>
            <person name="Zhang H."/>
            <person name="Dai N."/>
            <person name="Sheng W."/>
            <person name="Hou X."/>
            <person name="Wei L."/>
        </authorList>
    </citation>
    <scope>NUCLEOTIDE SEQUENCE</scope>
    <source>
        <strain evidence="2">KEN1</strain>
        <tissue evidence="2">Leaf</tissue>
    </source>
</reference>
<evidence type="ECO:0000256" key="1">
    <source>
        <dbReference type="SAM" id="MobiDB-lite"/>
    </source>
</evidence>
<feature type="compositionally biased region" description="Basic and acidic residues" evidence="1">
    <location>
        <begin position="63"/>
        <end position="74"/>
    </location>
</feature>
<dbReference type="EMBL" id="JACGWN010000007">
    <property type="protein sequence ID" value="KAL0444236.1"/>
    <property type="molecule type" value="Genomic_DNA"/>
</dbReference>
<evidence type="ECO:0008006" key="3">
    <source>
        <dbReference type="Google" id="ProtNLM"/>
    </source>
</evidence>
<dbReference type="AlphaFoldDB" id="A0AAW2WWB3"/>
<name>A0AAW2WWB3_9LAMI</name>
<feature type="region of interest" description="Disordered" evidence="1">
    <location>
        <begin position="1"/>
        <end position="74"/>
    </location>
</feature>